<comment type="caution">
    <text evidence="1">The sequence shown here is derived from an EMBL/GenBank/DDBJ whole genome shotgun (WGS) entry which is preliminary data.</text>
</comment>
<protein>
    <submittedName>
        <fullName evidence="1">Pyocin activator PrtN family protein</fullName>
    </submittedName>
</protein>
<organism evidence="1 2">
    <name type="scientific">Psychrobacter namhaensis</name>
    <dbReference type="NCBI Taxonomy" id="292734"/>
    <lineage>
        <taxon>Bacteria</taxon>
        <taxon>Pseudomonadati</taxon>
        <taxon>Pseudomonadota</taxon>
        <taxon>Gammaproteobacteria</taxon>
        <taxon>Moraxellales</taxon>
        <taxon>Moraxellaceae</taxon>
        <taxon>Psychrobacter</taxon>
    </lineage>
</organism>
<keyword evidence="2" id="KW-1185">Reference proteome</keyword>
<dbReference type="Proteomes" id="UP001620234">
    <property type="component" value="Unassembled WGS sequence"/>
</dbReference>
<evidence type="ECO:0000313" key="2">
    <source>
        <dbReference type="Proteomes" id="UP001620234"/>
    </source>
</evidence>
<name>A0ABW8L8R5_9GAMM</name>
<evidence type="ECO:0000313" key="1">
    <source>
        <dbReference type="EMBL" id="MFK3999810.1"/>
    </source>
</evidence>
<proteinExistence type="predicted"/>
<accession>A0ABW8L8R5</accession>
<dbReference type="Pfam" id="PF11112">
    <property type="entry name" value="PyocinActivator"/>
    <property type="match status" value="1"/>
</dbReference>
<dbReference type="InterPro" id="IPR020518">
    <property type="entry name" value="Tscrpt_reg_PrtN"/>
</dbReference>
<reference evidence="1 2" key="1">
    <citation type="submission" date="2024-11" db="EMBL/GenBank/DDBJ databases">
        <title>The Natural Products Discovery Center: Release of the First 8490 Sequenced Strains for Exploring Actinobacteria Biosynthetic Diversity.</title>
        <authorList>
            <person name="Kalkreuter E."/>
            <person name="Kautsar S.A."/>
            <person name="Yang D."/>
            <person name="Bader C.D."/>
            <person name="Teijaro C.N."/>
            <person name="Fluegel L."/>
            <person name="Davis C.M."/>
            <person name="Simpson J.R."/>
            <person name="Lauterbach L."/>
            <person name="Steele A.D."/>
            <person name="Gui C."/>
            <person name="Meng S."/>
            <person name="Li G."/>
            <person name="Viehrig K."/>
            <person name="Ye F."/>
            <person name="Su P."/>
            <person name="Kiefer A.F."/>
            <person name="Nichols A."/>
            <person name="Cepeda A.J."/>
            <person name="Yan W."/>
            <person name="Fan B."/>
            <person name="Jiang Y."/>
            <person name="Adhikari A."/>
            <person name="Zheng C.-J."/>
            <person name="Schuster L."/>
            <person name="Cowan T.M."/>
            <person name="Smanski M.J."/>
            <person name="Chevrette M.G."/>
            <person name="De Carvalho L.P.S."/>
            <person name="Shen B."/>
        </authorList>
    </citation>
    <scope>NUCLEOTIDE SEQUENCE [LARGE SCALE GENOMIC DNA]</scope>
    <source>
        <strain evidence="1 2">NPDC077433</strain>
    </source>
</reference>
<gene>
    <name evidence="1" type="ORF">ACI2I3_00485</name>
</gene>
<dbReference type="EMBL" id="JBJDPD010000001">
    <property type="protein sequence ID" value="MFK3999810.1"/>
    <property type="molecule type" value="Genomic_DNA"/>
</dbReference>
<dbReference type="RefSeq" id="WP_404671655.1">
    <property type="nucleotide sequence ID" value="NZ_JBJDPD010000001.1"/>
</dbReference>
<sequence>MTDTNTESILIERYQYNPLIPLKLVADDYLPEIKWETLKERARKQDLPFPVVIGGSKNRSTYHVNVKSLARWIDKVSADADKDHLSMQA</sequence>